<feature type="transmembrane region" description="Helical" evidence="12">
    <location>
        <begin position="178"/>
        <end position="197"/>
    </location>
</feature>
<keyword evidence="6 10" id="KW-0630">Potassium</keyword>
<dbReference type="GO" id="GO:0005886">
    <property type="term" value="C:plasma membrane"/>
    <property type="evidence" value="ECO:0007669"/>
    <property type="project" value="UniProtKB-SubCell"/>
</dbReference>
<dbReference type="EMBL" id="JACHOB010000001">
    <property type="protein sequence ID" value="MBB4658189.1"/>
    <property type="molecule type" value="Genomic_DNA"/>
</dbReference>
<evidence type="ECO:0000256" key="9">
    <source>
        <dbReference type="ARBA" id="ARBA00023136"/>
    </source>
</evidence>
<dbReference type="PANTHER" id="PTHR32024">
    <property type="entry name" value="TRK SYSTEM POTASSIUM UPTAKE PROTEIN TRKG-RELATED"/>
    <property type="match status" value="1"/>
</dbReference>
<feature type="transmembrane region" description="Helical" evidence="12">
    <location>
        <begin position="351"/>
        <end position="369"/>
    </location>
</feature>
<keyword evidence="4 10" id="KW-0633">Potassium transport</keyword>
<evidence type="ECO:0000256" key="8">
    <source>
        <dbReference type="ARBA" id="ARBA00023065"/>
    </source>
</evidence>
<evidence type="ECO:0000256" key="2">
    <source>
        <dbReference type="ARBA" id="ARBA00022448"/>
    </source>
</evidence>
<feature type="binding site" evidence="11">
    <location>
        <position position="314"/>
    </location>
    <ligand>
        <name>K(+)</name>
        <dbReference type="ChEBI" id="CHEBI:29103"/>
    </ligand>
</feature>
<keyword evidence="11" id="KW-0479">Metal-binding</keyword>
<sequence>MHYYAPVARVVGSLLVILALAMMLPLTIDLISGRDDLPAIEFALLMSLVAGMNLVLIGYRPGGFELDRRQTFLCTAGAWIVLPVFAAIPFLGAGLTPVDAFFEAVSGFTTTGSTVLTGLDRLAPGLLLWRSFLQWLGGIGIIVMAVSLLPFMHVAGMQLFQSESSDKSDKVLADPTELVRWICAIYLGLTIGCTLAYEALGMSGFDALNHAMTTVSTGGYSTHDASFGYFEPAGLQWAAALFMMLSSLPFVVYVKAMNLRRNAIISDAQVPVFLAFLASVSLIMALWLARVEEISLGKAMTLTTFNIVSVVTTTGFASTDYTLWGAPAVGAFFLLTFVGGCSGSTAGGLKIYRLQVLVLLVVAHLKGLISPSRVVPLRYNGRNVSPEVTISILAFLILFTATVAFGTLILGMMGLDVLTSLTASATAVANVGPGLGPIIGPSGNFAPLPDGAKLVLAFEMLAGRLEFFTLLVMFSRSFWIR</sequence>
<evidence type="ECO:0000256" key="4">
    <source>
        <dbReference type="ARBA" id="ARBA00022538"/>
    </source>
</evidence>
<feature type="transmembrane region" description="Helical" evidence="12">
    <location>
        <begin position="451"/>
        <end position="474"/>
    </location>
</feature>
<reference evidence="13 14" key="1">
    <citation type="submission" date="2020-08" db="EMBL/GenBank/DDBJ databases">
        <title>Genomic Encyclopedia of Type Strains, Phase IV (KMG-IV): sequencing the most valuable type-strain genomes for metagenomic binning, comparative biology and taxonomic classification.</title>
        <authorList>
            <person name="Goeker M."/>
        </authorList>
    </citation>
    <scope>NUCLEOTIDE SEQUENCE [LARGE SCALE GENOMIC DNA]</scope>
    <source>
        <strain evidence="13 14">DSM 102850</strain>
    </source>
</reference>
<feature type="transmembrane region" description="Helical" evidence="12">
    <location>
        <begin position="132"/>
        <end position="157"/>
    </location>
</feature>
<comment type="function">
    <text evidence="10">Low-affinity potassium transport system. Interacts with Trk system potassium uptake protein TrkA.</text>
</comment>
<feature type="binding site" evidence="11">
    <location>
        <position position="313"/>
    </location>
    <ligand>
        <name>K(+)</name>
        <dbReference type="ChEBI" id="CHEBI:29103"/>
    </ligand>
</feature>
<feature type="binding site" evidence="11">
    <location>
        <position position="218"/>
    </location>
    <ligand>
        <name>K(+)</name>
        <dbReference type="ChEBI" id="CHEBI:29103"/>
    </ligand>
</feature>
<comment type="subcellular location">
    <subcellularLocation>
        <location evidence="10">Cell inner membrane</location>
        <topology evidence="10">Multi-pass membrane protein</topology>
    </subcellularLocation>
    <subcellularLocation>
        <location evidence="1">Cell membrane</location>
        <topology evidence="1">Multi-pass membrane protein</topology>
    </subcellularLocation>
</comment>
<keyword evidence="9 10" id="KW-0472">Membrane</keyword>
<feature type="transmembrane region" description="Helical" evidence="12">
    <location>
        <begin position="40"/>
        <end position="59"/>
    </location>
</feature>
<evidence type="ECO:0000256" key="12">
    <source>
        <dbReference type="SAM" id="Phobius"/>
    </source>
</evidence>
<comment type="similarity">
    <text evidence="10">Belongs to the TrkH potassium transport family.</text>
</comment>
<dbReference type="AlphaFoldDB" id="A0A840I038"/>
<feature type="transmembrane region" description="Helical" evidence="12">
    <location>
        <begin position="321"/>
        <end position="339"/>
    </location>
</feature>
<name>A0A840I038_9PROT</name>
<dbReference type="Pfam" id="PF02386">
    <property type="entry name" value="TrkH"/>
    <property type="match status" value="1"/>
</dbReference>
<evidence type="ECO:0000256" key="11">
    <source>
        <dbReference type="PIRSR" id="PIRSR006247-1"/>
    </source>
</evidence>
<feature type="transmembrane region" description="Helical" evidence="12">
    <location>
        <begin position="235"/>
        <end position="256"/>
    </location>
</feature>
<dbReference type="PANTHER" id="PTHR32024:SF3">
    <property type="entry name" value="TRK SYSTEM POTASSIUM UPTAKE PROTEIN"/>
    <property type="match status" value="1"/>
</dbReference>
<evidence type="ECO:0000256" key="5">
    <source>
        <dbReference type="ARBA" id="ARBA00022692"/>
    </source>
</evidence>
<dbReference type="PIRSF" id="PIRSF006247">
    <property type="entry name" value="TrkH"/>
    <property type="match status" value="1"/>
</dbReference>
<feature type="binding site" evidence="11">
    <location>
        <position position="111"/>
    </location>
    <ligand>
        <name>K(+)</name>
        <dbReference type="ChEBI" id="CHEBI:29103"/>
    </ligand>
</feature>
<evidence type="ECO:0000313" key="14">
    <source>
        <dbReference type="Proteomes" id="UP000563524"/>
    </source>
</evidence>
<evidence type="ECO:0000256" key="10">
    <source>
        <dbReference type="PIRNR" id="PIRNR006247"/>
    </source>
</evidence>
<keyword evidence="7 12" id="KW-1133">Transmembrane helix</keyword>
<evidence type="ECO:0000256" key="6">
    <source>
        <dbReference type="ARBA" id="ARBA00022958"/>
    </source>
</evidence>
<keyword evidence="8 10" id="KW-0406">Ion transport</keyword>
<evidence type="ECO:0000256" key="7">
    <source>
        <dbReference type="ARBA" id="ARBA00022989"/>
    </source>
</evidence>
<feature type="transmembrane region" description="Helical" evidence="12">
    <location>
        <begin position="417"/>
        <end position="439"/>
    </location>
</feature>
<organism evidence="13 14">
    <name type="scientific">Parvularcula dongshanensis</name>
    <dbReference type="NCBI Taxonomy" id="1173995"/>
    <lineage>
        <taxon>Bacteria</taxon>
        <taxon>Pseudomonadati</taxon>
        <taxon>Pseudomonadota</taxon>
        <taxon>Alphaproteobacteria</taxon>
        <taxon>Parvularculales</taxon>
        <taxon>Parvularculaceae</taxon>
        <taxon>Parvularcula</taxon>
    </lineage>
</organism>
<feature type="binding site" evidence="11">
    <location>
        <position position="110"/>
    </location>
    <ligand>
        <name>K(+)</name>
        <dbReference type="ChEBI" id="CHEBI:29103"/>
    </ligand>
</feature>
<protein>
    <recommendedName>
        <fullName evidence="10">Trk system potassium uptake protein</fullName>
    </recommendedName>
</protein>
<dbReference type="Proteomes" id="UP000563524">
    <property type="component" value="Unassembled WGS sequence"/>
</dbReference>
<dbReference type="InterPro" id="IPR003445">
    <property type="entry name" value="Cat_transpt"/>
</dbReference>
<dbReference type="InterPro" id="IPR004772">
    <property type="entry name" value="TrkH"/>
</dbReference>
<feature type="transmembrane region" description="Helical" evidence="12">
    <location>
        <begin position="71"/>
        <end position="92"/>
    </location>
</feature>
<keyword evidence="10" id="KW-0997">Cell inner membrane</keyword>
<feature type="transmembrane region" description="Helical" evidence="12">
    <location>
        <begin position="7"/>
        <end position="28"/>
    </location>
</feature>
<dbReference type="GO" id="GO:0015379">
    <property type="term" value="F:potassium:chloride symporter activity"/>
    <property type="evidence" value="ECO:0007669"/>
    <property type="project" value="InterPro"/>
</dbReference>
<feature type="binding site" evidence="11">
    <location>
        <position position="431"/>
    </location>
    <ligand>
        <name>K(+)</name>
        <dbReference type="ChEBI" id="CHEBI:29103"/>
    </ligand>
</feature>
<keyword evidence="14" id="KW-1185">Reference proteome</keyword>
<comment type="caution">
    <text evidence="13">The sequence shown here is derived from an EMBL/GenBank/DDBJ whole genome shotgun (WGS) entry which is preliminary data.</text>
</comment>
<accession>A0A840I038</accession>
<gene>
    <name evidence="13" type="ORF">GGQ59_000689</name>
</gene>
<dbReference type="GO" id="GO:0046872">
    <property type="term" value="F:metal ion binding"/>
    <property type="evidence" value="ECO:0007669"/>
    <property type="project" value="UniProtKB-KW"/>
</dbReference>
<feature type="transmembrane region" description="Helical" evidence="12">
    <location>
        <begin position="389"/>
        <end position="410"/>
    </location>
</feature>
<keyword evidence="2 10" id="KW-0813">Transport</keyword>
<keyword evidence="5 12" id="KW-0812">Transmembrane</keyword>
<evidence type="ECO:0000256" key="3">
    <source>
        <dbReference type="ARBA" id="ARBA00022475"/>
    </source>
</evidence>
<dbReference type="RefSeq" id="WP_183815822.1">
    <property type="nucleotide sequence ID" value="NZ_JACHOB010000001.1"/>
</dbReference>
<evidence type="ECO:0000256" key="1">
    <source>
        <dbReference type="ARBA" id="ARBA00004651"/>
    </source>
</evidence>
<feature type="transmembrane region" description="Helical" evidence="12">
    <location>
        <begin position="268"/>
        <end position="289"/>
    </location>
</feature>
<evidence type="ECO:0000313" key="13">
    <source>
        <dbReference type="EMBL" id="MBB4658189.1"/>
    </source>
</evidence>
<keyword evidence="3 10" id="KW-1003">Cell membrane</keyword>
<proteinExistence type="inferred from homology"/>
<feature type="binding site" evidence="11">
    <location>
        <position position="430"/>
    </location>
    <ligand>
        <name>K(+)</name>
        <dbReference type="ChEBI" id="CHEBI:29103"/>
    </ligand>
</feature>